<proteinExistence type="predicted"/>
<feature type="domain" description="DUF6984" evidence="1">
    <location>
        <begin position="21"/>
        <end position="123"/>
    </location>
</feature>
<sequence>MYFHSELFITFTGKHMEPIRRKPTERELKLLELLIVGSKMTFPEKWKQSLKVSPMDDGGMGSLYLFVDEENNENRKFVARVSEHQFVDKDGVDVIASLNVDEEGQLFELDVWKADFSELNELPDR</sequence>
<dbReference type="EMBL" id="FOAF01000001">
    <property type="protein sequence ID" value="SEK77162.1"/>
    <property type="molecule type" value="Genomic_DNA"/>
</dbReference>
<organism evidence="2 3">
    <name type="scientific">Olivibacter domesticus</name>
    <name type="common">Pseudosphingobacterium domesticum</name>
    <dbReference type="NCBI Taxonomy" id="407022"/>
    <lineage>
        <taxon>Bacteria</taxon>
        <taxon>Pseudomonadati</taxon>
        <taxon>Bacteroidota</taxon>
        <taxon>Sphingobacteriia</taxon>
        <taxon>Sphingobacteriales</taxon>
        <taxon>Sphingobacteriaceae</taxon>
        <taxon>Olivibacter</taxon>
    </lineage>
</organism>
<dbReference type="AlphaFoldDB" id="A0A1H7JRL0"/>
<evidence type="ECO:0000313" key="3">
    <source>
        <dbReference type="Proteomes" id="UP000199421"/>
    </source>
</evidence>
<dbReference type="InterPro" id="IPR054253">
    <property type="entry name" value="DUF6984"/>
</dbReference>
<evidence type="ECO:0000259" key="1">
    <source>
        <dbReference type="Pfam" id="PF22480"/>
    </source>
</evidence>
<dbReference type="Pfam" id="PF22480">
    <property type="entry name" value="DUF6984"/>
    <property type="match status" value="1"/>
</dbReference>
<evidence type="ECO:0000313" key="2">
    <source>
        <dbReference type="EMBL" id="SEK77162.1"/>
    </source>
</evidence>
<protein>
    <recommendedName>
        <fullName evidence="1">DUF6984 domain-containing protein</fullName>
    </recommendedName>
</protein>
<accession>A0A1H7JRL0</accession>
<dbReference type="STRING" id="407022.SAMN05661044_01105"/>
<reference evidence="3" key="1">
    <citation type="submission" date="2016-10" db="EMBL/GenBank/DDBJ databases">
        <authorList>
            <person name="Varghese N."/>
            <person name="Submissions S."/>
        </authorList>
    </citation>
    <scope>NUCLEOTIDE SEQUENCE [LARGE SCALE GENOMIC DNA]</scope>
    <source>
        <strain evidence="3">DSM 18733</strain>
    </source>
</reference>
<name>A0A1H7JRL0_OLID1</name>
<gene>
    <name evidence="2" type="ORF">SAMN05661044_01105</name>
</gene>
<keyword evidence="3" id="KW-1185">Reference proteome</keyword>
<dbReference type="Proteomes" id="UP000199421">
    <property type="component" value="Unassembled WGS sequence"/>
</dbReference>